<dbReference type="UniPathway" id="UPA00241">
    <property type="reaction ID" value="UER00353"/>
</dbReference>
<comment type="catalytic activity">
    <reaction evidence="3 4">
        <text>N-[(R)-4-phosphopantothenoyl]-L-cysteine + H(+) = (R)-4'-phosphopantetheine + CO2</text>
        <dbReference type="Rhea" id="RHEA:16793"/>
        <dbReference type="ChEBI" id="CHEBI:15378"/>
        <dbReference type="ChEBI" id="CHEBI:16526"/>
        <dbReference type="ChEBI" id="CHEBI:59458"/>
        <dbReference type="ChEBI" id="CHEBI:61723"/>
        <dbReference type="EC" id="4.1.1.36"/>
    </reaction>
</comment>
<comment type="similarity">
    <text evidence="3 4">In the N-terminal section; belongs to the HFCD (homo-oligomeric flavin containing Cys decarboxylase) superfamily.</text>
</comment>
<comment type="pathway">
    <text evidence="3 4">Cofactor biosynthesis; coenzyme A biosynthesis; CoA from (R)-pantothenate: step 3/5.</text>
</comment>
<evidence type="ECO:0000256" key="3">
    <source>
        <dbReference type="HAMAP-Rule" id="MF_02225"/>
    </source>
</evidence>
<dbReference type="SUPFAM" id="SSF102645">
    <property type="entry name" value="CoaB-like"/>
    <property type="match status" value="1"/>
</dbReference>
<dbReference type="GO" id="GO:0015937">
    <property type="term" value="P:coenzyme A biosynthetic process"/>
    <property type="evidence" value="ECO:0007669"/>
    <property type="project" value="UniProtKB-UniRule"/>
</dbReference>
<comment type="catalytic activity">
    <reaction evidence="3 4">
        <text>(R)-4'-phosphopantothenate + L-cysteine + CTP = N-[(R)-4-phosphopantothenoyl]-L-cysteine + CMP + diphosphate + H(+)</text>
        <dbReference type="Rhea" id="RHEA:19397"/>
        <dbReference type="ChEBI" id="CHEBI:10986"/>
        <dbReference type="ChEBI" id="CHEBI:15378"/>
        <dbReference type="ChEBI" id="CHEBI:33019"/>
        <dbReference type="ChEBI" id="CHEBI:35235"/>
        <dbReference type="ChEBI" id="CHEBI:37563"/>
        <dbReference type="ChEBI" id="CHEBI:59458"/>
        <dbReference type="ChEBI" id="CHEBI:60377"/>
        <dbReference type="EC" id="6.3.2.5"/>
    </reaction>
</comment>
<dbReference type="OrthoDB" id="9802554at2"/>
<evidence type="ECO:0000259" key="6">
    <source>
        <dbReference type="Pfam" id="PF04127"/>
    </source>
</evidence>
<comment type="caution">
    <text evidence="3">Lacks conserved residue(s) required for the propagation of feature annotation.</text>
</comment>
<dbReference type="GO" id="GO:0010181">
    <property type="term" value="F:FMN binding"/>
    <property type="evidence" value="ECO:0007669"/>
    <property type="project" value="UniProtKB-UniRule"/>
</dbReference>
<proteinExistence type="inferred from homology"/>
<dbReference type="PANTHER" id="PTHR14359">
    <property type="entry name" value="HOMO-OLIGOMERIC FLAVIN CONTAINING CYS DECARBOXYLASE FAMILY"/>
    <property type="match status" value="1"/>
</dbReference>
<dbReference type="InterPro" id="IPR003382">
    <property type="entry name" value="Flavoprotein"/>
</dbReference>
<dbReference type="EMBL" id="VIGC01000016">
    <property type="protein sequence ID" value="TQE95132.1"/>
    <property type="molecule type" value="Genomic_DNA"/>
</dbReference>
<dbReference type="Gene3D" id="3.40.50.10300">
    <property type="entry name" value="CoaB-like"/>
    <property type="match status" value="1"/>
</dbReference>
<evidence type="ECO:0000313" key="7">
    <source>
        <dbReference type="EMBL" id="TQE95132.1"/>
    </source>
</evidence>
<feature type="binding site" evidence="3">
    <location>
        <position position="330"/>
    </location>
    <ligand>
        <name>CTP</name>
        <dbReference type="ChEBI" id="CHEBI:37563"/>
    </ligand>
</feature>
<evidence type="ECO:0000256" key="1">
    <source>
        <dbReference type="ARBA" id="ARBA00022793"/>
    </source>
</evidence>
<dbReference type="InterPro" id="IPR035929">
    <property type="entry name" value="CoaB-like_sf"/>
</dbReference>
<feature type="domain" description="Flavoprotein" evidence="5">
    <location>
        <begin position="9"/>
        <end position="180"/>
    </location>
</feature>
<dbReference type="FunCoup" id="A0A540VEJ8">
    <property type="interactions" value="471"/>
</dbReference>
<evidence type="ECO:0000259" key="5">
    <source>
        <dbReference type="Pfam" id="PF02441"/>
    </source>
</evidence>
<dbReference type="PANTHER" id="PTHR14359:SF6">
    <property type="entry name" value="PHOSPHOPANTOTHENOYLCYSTEINE DECARBOXYLASE"/>
    <property type="match status" value="1"/>
</dbReference>
<keyword evidence="3" id="KW-0479">Metal-binding</keyword>
<dbReference type="GO" id="GO:0071513">
    <property type="term" value="C:phosphopantothenoylcysteine decarboxylase complex"/>
    <property type="evidence" value="ECO:0007669"/>
    <property type="project" value="TreeGrafter"/>
</dbReference>
<feature type="binding site" evidence="3">
    <location>
        <position position="348"/>
    </location>
    <ligand>
        <name>CTP</name>
        <dbReference type="ChEBI" id="CHEBI:37563"/>
    </ligand>
</feature>
<dbReference type="Pfam" id="PF04127">
    <property type="entry name" value="DFP"/>
    <property type="match status" value="1"/>
</dbReference>
<dbReference type="GO" id="GO:0004632">
    <property type="term" value="F:phosphopantothenate--cysteine ligase activity"/>
    <property type="evidence" value="ECO:0007669"/>
    <property type="project" value="UniProtKB-UniRule"/>
</dbReference>
<accession>A0A540VEJ8</accession>
<feature type="binding site" evidence="3">
    <location>
        <position position="282"/>
    </location>
    <ligand>
        <name>CTP</name>
        <dbReference type="ChEBI" id="CHEBI:37563"/>
    </ligand>
</feature>
<comment type="function">
    <text evidence="3">Catalyzes two sequential steps in the biosynthesis of coenzyme A. In the first step cysteine is conjugated to 4'-phosphopantothenate to form 4-phosphopantothenoylcysteine. In the second step the latter compound is decarboxylated to form 4'-phosphopantotheine.</text>
</comment>
<comment type="similarity">
    <text evidence="3 4">In the C-terminal section; belongs to the PPC synthetase family.</text>
</comment>
<dbReference type="AlphaFoldDB" id="A0A540VEJ8"/>
<gene>
    <name evidence="3 7" type="primary">coaBC</name>
    <name evidence="7" type="ORF">FKZ61_13275</name>
</gene>
<dbReference type="Pfam" id="PF02441">
    <property type="entry name" value="Flavoprotein"/>
    <property type="match status" value="1"/>
</dbReference>
<evidence type="ECO:0000256" key="2">
    <source>
        <dbReference type="ARBA" id="ARBA00023239"/>
    </source>
</evidence>
<dbReference type="InParanoid" id="A0A540VEJ8"/>
<feature type="region of interest" description="Phosphopantothenate--cysteine ligase" evidence="3">
    <location>
        <begin position="194"/>
        <end position="411"/>
    </location>
</feature>
<feature type="binding site" evidence="3">
    <location>
        <position position="344"/>
    </location>
    <ligand>
        <name>CTP</name>
        <dbReference type="ChEBI" id="CHEBI:37563"/>
    </ligand>
</feature>
<organism evidence="7 8">
    <name type="scientific">Litorilinea aerophila</name>
    <dbReference type="NCBI Taxonomy" id="1204385"/>
    <lineage>
        <taxon>Bacteria</taxon>
        <taxon>Bacillati</taxon>
        <taxon>Chloroflexota</taxon>
        <taxon>Caldilineae</taxon>
        <taxon>Caldilineales</taxon>
        <taxon>Caldilineaceae</taxon>
        <taxon>Litorilinea</taxon>
    </lineage>
</organism>
<feature type="binding site" evidence="3">
    <location>
        <begin position="308"/>
        <end position="311"/>
    </location>
    <ligand>
        <name>CTP</name>
        <dbReference type="ChEBI" id="CHEBI:37563"/>
    </ligand>
</feature>
<feature type="domain" description="DNA/pantothenate metabolism flavoprotein C-terminal" evidence="6">
    <location>
        <begin position="189"/>
        <end position="402"/>
    </location>
</feature>
<keyword evidence="8" id="KW-1185">Reference proteome</keyword>
<dbReference type="Gene3D" id="3.40.50.1950">
    <property type="entry name" value="Flavin prenyltransferase-like"/>
    <property type="match status" value="1"/>
</dbReference>
<keyword evidence="2 3" id="KW-0456">Lyase</keyword>
<dbReference type="GO" id="GO:0004633">
    <property type="term" value="F:phosphopantothenoylcysteine decarboxylase activity"/>
    <property type="evidence" value="ECO:0007669"/>
    <property type="project" value="UniProtKB-UniRule"/>
</dbReference>
<comment type="function">
    <text evidence="4">Catalyzes two steps in the biosynthesis of coenzyme A. In the first step cysteine is conjugated to 4'-phosphopantothenate to form 4-phosphopantothenoylcysteine, in the latter compound is decarboxylated to form 4'-phosphopantotheine.</text>
</comment>
<dbReference type="NCBIfam" id="TIGR00521">
    <property type="entry name" value="coaBC_dfp"/>
    <property type="match status" value="1"/>
</dbReference>
<protein>
    <recommendedName>
        <fullName evidence="3">Coenzyme A biosynthesis bifunctional protein CoaBC</fullName>
    </recommendedName>
    <alternativeName>
        <fullName evidence="3">DNA/pantothenate metabolism flavoprotein</fullName>
    </alternativeName>
    <alternativeName>
        <fullName evidence="3">Phosphopantothenoylcysteine synthetase/decarboxylase</fullName>
        <shortName evidence="3">PPCS-PPCDC</shortName>
    </alternativeName>
    <domain>
        <recommendedName>
            <fullName evidence="3">Phosphopantothenoylcysteine decarboxylase</fullName>
            <shortName evidence="3">PPC decarboxylase</shortName>
            <shortName evidence="3">PPC-DC</shortName>
            <ecNumber evidence="3">4.1.1.36</ecNumber>
        </recommendedName>
        <alternativeName>
            <fullName evidence="3">CoaC</fullName>
        </alternativeName>
    </domain>
    <domain>
        <recommendedName>
            <fullName evidence="3">Phosphopantothenate--cysteine ligase</fullName>
            <ecNumber evidence="3">6.3.2.5</ecNumber>
        </recommendedName>
        <alternativeName>
            <fullName evidence="3">CoaB</fullName>
        </alternativeName>
        <alternativeName>
            <fullName evidence="3">Phosphopantothenoylcysteine synthetase</fullName>
            <shortName evidence="3">PPC synthetase</shortName>
            <shortName evidence="3">PPC-S</shortName>
        </alternativeName>
    </domain>
</protein>
<name>A0A540VEJ8_9CHLR</name>
<dbReference type="GO" id="GO:0015941">
    <property type="term" value="P:pantothenate catabolic process"/>
    <property type="evidence" value="ECO:0007669"/>
    <property type="project" value="InterPro"/>
</dbReference>
<dbReference type="GO" id="GO:0046872">
    <property type="term" value="F:metal ion binding"/>
    <property type="evidence" value="ECO:0007669"/>
    <property type="project" value="UniProtKB-KW"/>
</dbReference>
<evidence type="ECO:0000313" key="8">
    <source>
        <dbReference type="Proteomes" id="UP000317371"/>
    </source>
</evidence>
<keyword evidence="3 4" id="KW-0285">Flavoprotein</keyword>
<dbReference type="RefSeq" id="WP_141610623.1">
    <property type="nucleotide sequence ID" value="NZ_VIGC02000016.1"/>
</dbReference>
<reference evidence="7 8" key="1">
    <citation type="submission" date="2019-06" db="EMBL/GenBank/DDBJ databases">
        <title>Genome sequence of Litorilinea aerophila BAA-2444.</title>
        <authorList>
            <person name="Maclea K.S."/>
            <person name="Maurais E.G."/>
            <person name="Iannazzi L.C."/>
        </authorList>
    </citation>
    <scope>NUCLEOTIDE SEQUENCE [LARGE SCALE GENOMIC DNA]</scope>
    <source>
        <strain evidence="7 8">ATCC BAA-2444</strain>
    </source>
</reference>
<feature type="region of interest" description="Phosphopantothenoylcysteine decarboxylase" evidence="3">
    <location>
        <begin position="1"/>
        <end position="193"/>
    </location>
</feature>
<feature type="binding site" evidence="3">
    <location>
        <position position="292"/>
    </location>
    <ligand>
        <name>CTP</name>
        <dbReference type="ChEBI" id="CHEBI:37563"/>
    </ligand>
</feature>
<comment type="pathway">
    <text evidence="3 4">Cofactor biosynthesis; coenzyme A biosynthesis; CoA from (R)-pantothenate: step 2/5.</text>
</comment>
<keyword evidence="3 4" id="KW-0436">Ligase</keyword>
<dbReference type="InterPro" id="IPR036551">
    <property type="entry name" value="Flavin_trans-like"/>
</dbReference>
<dbReference type="InterPro" id="IPR005252">
    <property type="entry name" value="CoaBC"/>
</dbReference>
<keyword evidence="3" id="KW-0511">Multifunctional enzyme</keyword>
<dbReference type="EC" id="6.3.2.5" evidence="3"/>
<comment type="caution">
    <text evidence="7">The sequence shown here is derived from an EMBL/GenBank/DDBJ whole genome shotgun (WGS) entry which is preliminary data.</text>
</comment>
<dbReference type="SUPFAM" id="SSF52507">
    <property type="entry name" value="Homo-oligomeric flavin-containing Cys decarboxylases, HFCD"/>
    <property type="match status" value="1"/>
</dbReference>
<keyword evidence="1 3" id="KW-0210">Decarboxylase</keyword>
<dbReference type="Proteomes" id="UP000317371">
    <property type="component" value="Unassembled WGS sequence"/>
</dbReference>
<dbReference type="InterPro" id="IPR007085">
    <property type="entry name" value="DNA/pantothenate-metab_flavo_C"/>
</dbReference>
<sequence>MTIPLFHHKRLLLGVTGSIASYKAADLASKLHQAGAQVDVILTQAATRFITPLTFQSVTGRRAYTDEDLWGREGHVLHVGLAHEAHLLVIAPATANTLARLAHGQADNLLTLAALAATCPLLLAPAMDGGMASHPATLANLQTLQQRGAVIVGPEEGRLASGLVARGRMSEPATILGEIRYLLSRGGPLQGRKVVVTAGGTREPLDPVRYLTNRSSGKQGYAVAQAALDRGADVVLITTVDGLPWPSGARRVAVATAQEMLEAVLAECQNADVLIMAAAVADFRPATAAGQKIKKEGGAPTLTLAANPDILLEVARQRQRLGHPQVVVGFAAETENLLQNAQAKLARKSLTLMVANDVSATDAGFAVDTNRVTLISAGGAFETLPLMSKVEVAEKIVDRIVEILAGTEEEA</sequence>
<comment type="cofactor">
    <cofactor evidence="3">
        <name>FMN</name>
        <dbReference type="ChEBI" id="CHEBI:58210"/>
    </cofactor>
    <text evidence="3">Binds 1 FMN per subunit.</text>
</comment>
<dbReference type="EC" id="4.1.1.36" evidence="3"/>
<dbReference type="HAMAP" id="MF_02225">
    <property type="entry name" value="CoaBC"/>
    <property type="match status" value="1"/>
</dbReference>
<keyword evidence="3 4" id="KW-0288">FMN</keyword>
<comment type="cofactor">
    <cofactor evidence="3">
        <name>Mg(2+)</name>
        <dbReference type="ChEBI" id="CHEBI:18420"/>
    </cofactor>
</comment>
<evidence type="ECO:0000256" key="4">
    <source>
        <dbReference type="RuleBase" id="RU364078"/>
    </source>
</evidence>
<keyword evidence="3" id="KW-0460">Magnesium</keyword>